<feature type="transmembrane region" description="Helical" evidence="8">
    <location>
        <begin position="27"/>
        <end position="46"/>
    </location>
</feature>
<keyword evidence="8" id="KW-0813">Transport</keyword>
<keyword evidence="3" id="KW-1003">Cell membrane</keyword>
<dbReference type="AlphaFoldDB" id="A0A0R2JM21"/>
<dbReference type="NCBIfam" id="NF011980">
    <property type="entry name" value="PRK15445.1"/>
    <property type="match status" value="1"/>
</dbReference>
<feature type="transmembrane region" description="Helical" evidence="8">
    <location>
        <begin position="286"/>
        <end position="308"/>
    </location>
</feature>
<keyword evidence="7 8" id="KW-0472">Membrane</keyword>
<name>A0A0R2JM21_9LACO</name>
<comment type="similarity">
    <text evidence="2 8">Belongs to the ArsB family.</text>
</comment>
<evidence type="ECO:0000256" key="3">
    <source>
        <dbReference type="ARBA" id="ARBA00022475"/>
    </source>
</evidence>
<dbReference type="PRINTS" id="PR00758">
    <property type="entry name" value="ARSENICPUMP"/>
</dbReference>
<feature type="transmembrane region" description="Helical" evidence="8">
    <location>
        <begin position="178"/>
        <end position="201"/>
    </location>
</feature>
<feature type="transmembrane region" description="Helical" evidence="8">
    <location>
        <begin position="226"/>
        <end position="243"/>
    </location>
</feature>
<dbReference type="GO" id="GO:0046685">
    <property type="term" value="P:response to arsenic-containing substance"/>
    <property type="evidence" value="ECO:0007669"/>
    <property type="project" value="UniProtKB-KW"/>
</dbReference>
<evidence type="ECO:0000313" key="9">
    <source>
        <dbReference type="EMBL" id="KRN78243.1"/>
    </source>
</evidence>
<evidence type="ECO:0000256" key="1">
    <source>
        <dbReference type="ARBA" id="ARBA00004651"/>
    </source>
</evidence>
<keyword evidence="5 8" id="KW-0059">Arsenical resistance</keyword>
<evidence type="ECO:0000256" key="7">
    <source>
        <dbReference type="ARBA" id="ARBA00023136"/>
    </source>
</evidence>
<reference evidence="9 10" key="1">
    <citation type="journal article" date="2015" name="Genome Announc.">
        <title>Expanding the biotechnology potential of lactobacilli through comparative genomics of 213 strains and associated genera.</title>
        <authorList>
            <person name="Sun Z."/>
            <person name="Harris H.M."/>
            <person name="McCann A."/>
            <person name="Guo C."/>
            <person name="Argimon S."/>
            <person name="Zhang W."/>
            <person name="Yang X."/>
            <person name="Jeffery I.B."/>
            <person name="Cooney J.C."/>
            <person name="Kagawa T.F."/>
            <person name="Liu W."/>
            <person name="Song Y."/>
            <person name="Salvetti E."/>
            <person name="Wrobel A."/>
            <person name="Rasinkangas P."/>
            <person name="Parkhill J."/>
            <person name="Rea M.C."/>
            <person name="O'Sullivan O."/>
            <person name="Ritari J."/>
            <person name="Douillard F.P."/>
            <person name="Paul Ross R."/>
            <person name="Yang R."/>
            <person name="Briner A.E."/>
            <person name="Felis G.E."/>
            <person name="de Vos W.M."/>
            <person name="Barrangou R."/>
            <person name="Klaenhammer T.R."/>
            <person name="Caufield P.W."/>
            <person name="Cui Y."/>
            <person name="Zhang H."/>
            <person name="O'Toole P.W."/>
        </authorList>
    </citation>
    <scope>NUCLEOTIDE SEQUENCE [LARGE SCALE GENOMIC DNA]</scope>
    <source>
        <strain evidence="9 10">DSM 20690</strain>
    </source>
</reference>
<dbReference type="Pfam" id="PF02040">
    <property type="entry name" value="ArsB"/>
    <property type="match status" value="1"/>
</dbReference>
<feature type="transmembrane region" description="Helical" evidence="8">
    <location>
        <begin position="314"/>
        <end position="335"/>
    </location>
</feature>
<feature type="transmembrane region" description="Helical" evidence="8">
    <location>
        <begin position="405"/>
        <end position="431"/>
    </location>
</feature>
<comment type="caution">
    <text evidence="8">Lacks conserved residue(s) required for the propagation of feature annotation.</text>
</comment>
<dbReference type="GO" id="GO:0005886">
    <property type="term" value="C:plasma membrane"/>
    <property type="evidence" value="ECO:0007669"/>
    <property type="project" value="UniProtKB-SubCell"/>
</dbReference>
<evidence type="ECO:0000256" key="5">
    <source>
        <dbReference type="ARBA" id="ARBA00022849"/>
    </source>
</evidence>
<evidence type="ECO:0000256" key="6">
    <source>
        <dbReference type="ARBA" id="ARBA00022989"/>
    </source>
</evidence>
<comment type="subcellular location">
    <subcellularLocation>
        <location evidence="1 8">Cell membrane</location>
        <topology evidence="1 8">Multi-pass membrane protein</topology>
    </subcellularLocation>
</comment>
<evidence type="ECO:0000256" key="8">
    <source>
        <dbReference type="RuleBase" id="RU004993"/>
    </source>
</evidence>
<keyword evidence="10" id="KW-1185">Reference proteome</keyword>
<evidence type="ECO:0000313" key="10">
    <source>
        <dbReference type="Proteomes" id="UP000051565"/>
    </source>
</evidence>
<comment type="caution">
    <text evidence="9">The sequence shown here is derived from an EMBL/GenBank/DDBJ whole genome shotgun (WGS) entry which is preliminary data.</text>
</comment>
<dbReference type="PATRIC" id="fig|1122148.6.peg.1415"/>
<keyword evidence="6 8" id="KW-1133">Transmembrane helix</keyword>
<sequence length="432" mass="47032">MIKTILAIFIFVVTLIFVIWQPKKLSIGWPTSIGAIAVLALGVVNLNDVNTVIGIVWNATLAFIAIIIISLTLDEIGFFKWAALHLARLANGNGTWLFTLILTFGALVAAFFANDGAALILTPIVIEIMRALQFDKKDTFPFIIACGFIADATSLPFVISNLINIISANFFNISFGSYAMVMIIPDLFALMSSLGILYWYFRKSIPKHYKTDLINNPADAIVSKKLFKLSWLVLLILLIGYFLSGPLNIPVSIIALPIALIFLFICHKNPKINAKKVIKGAPWNIVIFSIGMYVVVYGLQNIGLINILSTIIKYLASLGTITANLGMGFLAALLSSVMNNLPATMIDALSIKAAGQTGIMHQTLVYANIIGSDLGPKLTPIGSLATLVWLQVLGKQGIKIGWKKYCQIGVVITFPVLLITLLGLALSLFIFK</sequence>
<evidence type="ECO:0000256" key="4">
    <source>
        <dbReference type="ARBA" id="ARBA00022692"/>
    </source>
</evidence>
<dbReference type="STRING" id="53444.AYR59_01650"/>
<dbReference type="Proteomes" id="UP000051565">
    <property type="component" value="Unassembled WGS sequence"/>
</dbReference>
<keyword evidence="4 8" id="KW-0812">Transmembrane</keyword>
<feature type="transmembrane region" description="Helical" evidence="8">
    <location>
        <begin position="53"/>
        <end position="73"/>
    </location>
</feature>
<feature type="transmembrane region" description="Helical" evidence="8">
    <location>
        <begin position="249"/>
        <end position="266"/>
    </location>
</feature>
<feature type="transmembrane region" description="Helical" evidence="8">
    <location>
        <begin position="5"/>
        <end position="21"/>
    </location>
</feature>
<dbReference type="GO" id="GO:0015105">
    <property type="term" value="F:arsenite transmembrane transporter activity"/>
    <property type="evidence" value="ECO:0007669"/>
    <property type="project" value="InterPro"/>
</dbReference>
<dbReference type="PANTHER" id="PTHR43302">
    <property type="entry name" value="TRANSPORTER ARSB-RELATED"/>
    <property type="match status" value="1"/>
</dbReference>
<gene>
    <name evidence="9" type="ORF">IV52_GL001377</name>
</gene>
<feature type="transmembrane region" description="Helical" evidence="8">
    <location>
        <begin position="142"/>
        <end position="166"/>
    </location>
</feature>
<accession>A0A0R2JM21</accession>
<dbReference type="InterPro" id="IPR000802">
    <property type="entry name" value="Arsenical_pump_ArsB"/>
</dbReference>
<dbReference type="PANTHER" id="PTHR43302:SF5">
    <property type="entry name" value="TRANSPORTER ARSB-RELATED"/>
    <property type="match status" value="1"/>
</dbReference>
<comment type="function">
    <text evidence="8">Involved in arsenical resistance. Thought to form the channel of an arsenite pump.</text>
</comment>
<proteinExistence type="inferred from homology"/>
<evidence type="ECO:0000256" key="2">
    <source>
        <dbReference type="ARBA" id="ARBA00006433"/>
    </source>
</evidence>
<dbReference type="CDD" id="cd01118">
    <property type="entry name" value="ArsB_permease"/>
    <property type="match status" value="1"/>
</dbReference>
<feature type="transmembrane region" description="Helical" evidence="8">
    <location>
        <begin position="93"/>
        <end position="121"/>
    </location>
</feature>
<organism evidence="9 10">
    <name type="scientific">Fructilactobacillus lindneri DSM 20690 = JCM 11027</name>
    <dbReference type="NCBI Taxonomy" id="1122148"/>
    <lineage>
        <taxon>Bacteria</taxon>
        <taxon>Bacillati</taxon>
        <taxon>Bacillota</taxon>
        <taxon>Bacilli</taxon>
        <taxon>Lactobacillales</taxon>
        <taxon>Lactobacillaceae</taxon>
        <taxon>Fructilactobacillus</taxon>
    </lineage>
</organism>
<dbReference type="EMBL" id="JQBT01000036">
    <property type="protein sequence ID" value="KRN78243.1"/>
    <property type="molecule type" value="Genomic_DNA"/>
</dbReference>
<dbReference type="NCBIfam" id="TIGR00935">
    <property type="entry name" value="2a45"/>
    <property type="match status" value="1"/>
</dbReference>
<protein>
    <recommendedName>
        <fullName evidence="8">Arsenical pump membrane protein</fullName>
    </recommendedName>
</protein>